<sequence length="369" mass="41613">MKTAKRYLALDVLRGLTIVAMITVNNPGSWSYIYQPLKHSAWNGCSPTDLVFPFFLFIVGVSMYFSFSKYGNTLNHESFKRLAKRTILIFAIGLFLNSFPQWAKDFSKLRILGVLQRIAIVYGITSLIVLSAKKSWLPYISGAILLLYWAILYYFGKEAPFSLEGNATIAFDRAILGENHMYHGFGIPFDPEGLLSTIPAIVTALLGYMAGAFIHKTEETKIPRWLFLGGLAGIAAGLVWGLVFPINKPLWTSSYVLYTAGWASVVLAALIWIIDIKSYKKWTSFFAVFGMNPLFIFALSGLWANTLTRVIKFTNSEEQITNGYSWLYHQVFEPLAGPLNGSLLFALTHVAFFWLIARILYQKKIFIKV</sequence>
<feature type="transmembrane region" description="Helical" evidence="1">
    <location>
        <begin position="194"/>
        <end position="213"/>
    </location>
</feature>
<keyword evidence="1" id="KW-1133">Transmembrane helix</keyword>
<evidence type="ECO:0000256" key="1">
    <source>
        <dbReference type="SAM" id="Phobius"/>
    </source>
</evidence>
<dbReference type="InterPro" id="IPR012429">
    <property type="entry name" value="HGSNAT_cat"/>
</dbReference>
<feature type="transmembrane region" description="Helical" evidence="1">
    <location>
        <begin position="342"/>
        <end position="361"/>
    </location>
</feature>
<keyword evidence="1" id="KW-0472">Membrane</keyword>
<feature type="transmembrane region" description="Helical" evidence="1">
    <location>
        <begin position="285"/>
        <end position="304"/>
    </location>
</feature>
<comment type="caution">
    <text evidence="3">The sequence shown here is derived from an EMBL/GenBank/DDBJ whole genome shotgun (WGS) entry which is preliminary data.</text>
</comment>
<feature type="transmembrane region" description="Helical" evidence="1">
    <location>
        <begin position="255"/>
        <end position="273"/>
    </location>
</feature>
<reference evidence="3 4" key="1">
    <citation type="submission" date="2014-09" db="EMBL/GenBank/DDBJ databases">
        <title>Draft Genome Sequence of Draconibacterium sp. JN14CK-3.</title>
        <authorList>
            <person name="Dong C."/>
            <person name="Lai Q."/>
            <person name="Shao Z."/>
        </authorList>
    </citation>
    <scope>NUCLEOTIDE SEQUENCE [LARGE SCALE GENOMIC DNA]</scope>
    <source>
        <strain evidence="3 4">JN14CK-3</strain>
    </source>
</reference>
<feature type="transmembrane region" description="Helical" evidence="1">
    <location>
        <begin position="109"/>
        <end position="129"/>
    </location>
</feature>
<dbReference type="STRING" id="1544798.LH29_11320"/>
<evidence type="ECO:0000313" key="4">
    <source>
        <dbReference type="Proteomes" id="UP000032544"/>
    </source>
</evidence>
<name>A0A0D8JAA1_9BACT</name>
<evidence type="ECO:0000259" key="2">
    <source>
        <dbReference type="Pfam" id="PF07786"/>
    </source>
</evidence>
<feature type="transmembrane region" description="Helical" evidence="1">
    <location>
        <begin position="136"/>
        <end position="155"/>
    </location>
</feature>
<dbReference type="EMBL" id="JRHC01000002">
    <property type="protein sequence ID" value="KJF43679.1"/>
    <property type="molecule type" value="Genomic_DNA"/>
</dbReference>
<gene>
    <name evidence="3" type="ORF">LH29_11320</name>
</gene>
<feature type="transmembrane region" description="Helical" evidence="1">
    <location>
        <begin position="50"/>
        <end position="67"/>
    </location>
</feature>
<dbReference type="PATRIC" id="fig|1544798.3.peg.2420"/>
<feature type="domain" description="Heparan-alpha-glucosaminide N-acetyltransferase catalytic" evidence="2">
    <location>
        <begin position="6"/>
        <end position="217"/>
    </location>
</feature>
<dbReference type="PANTHER" id="PTHR31061:SF24">
    <property type="entry name" value="LD22376P"/>
    <property type="match status" value="1"/>
</dbReference>
<organism evidence="3 4">
    <name type="scientific">Draconibacterium sediminis</name>
    <dbReference type="NCBI Taxonomy" id="1544798"/>
    <lineage>
        <taxon>Bacteria</taxon>
        <taxon>Pseudomonadati</taxon>
        <taxon>Bacteroidota</taxon>
        <taxon>Bacteroidia</taxon>
        <taxon>Marinilabiliales</taxon>
        <taxon>Prolixibacteraceae</taxon>
        <taxon>Draconibacterium</taxon>
    </lineage>
</organism>
<evidence type="ECO:0000313" key="3">
    <source>
        <dbReference type="EMBL" id="KJF43679.1"/>
    </source>
</evidence>
<accession>A0A0D8JAA1</accession>
<proteinExistence type="predicted"/>
<protein>
    <recommendedName>
        <fullName evidence="2">Heparan-alpha-glucosaminide N-acetyltransferase catalytic domain-containing protein</fullName>
    </recommendedName>
</protein>
<keyword evidence="1" id="KW-0812">Transmembrane</keyword>
<feature type="transmembrane region" description="Helical" evidence="1">
    <location>
        <begin position="12"/>
        <end position="30"/>
    </location>
</feature>
<dbReference type="OrthoDB" id="9788724at2"/>
<dbReference type="Pfam" id="PF07786">
    <property type="entry name" value="HGSNAT_cat"/>
    <property type="match status" value="1"/>
</dbReference>
<keyword evidence="4" id="KW-1185">Reference proteome</keyword>
<dbReference type="RefSeq" id="WP_045029505.1">
    <property type="nucleotide sequence ID" value="NZ_JRHC01000002.1"/>
</dbReference>
<dbReference type="PANTHER" id="PTHR31061">
    <property type="entry name" value="LD22376P"/>
    <property type="match status" value="1"/>
</dbReference>
<feature type="transmembrane region" description="Helical" evidence="1">
    <location>
        <begin position="87"/>
        <end position="103"/>
    </location>
</feature>
<dbReference type="AlphaFoldDB" id="A0A0D8JAA1"/>
<feature type="transmembrane region" description="Helical" evidence="1">
    <location>
        <begin position="225"/>
        <end position="243"/>
    </location>
</feature>
<dbReference type="Proteomes" id="UP000032544">
    <property type="component" value="Unassembled WGS sequence"/>
</dbReference>